<reference evidence="1 2" key="1">
    <citation type="submission" date="2018-03" db="EMBL/GenBank/DDBJ databases">
        <title>Genome sequence of Clostridium vincentii DSM 10228.</title>
        <authorList>
            <person name="Poehlein A."/>
            <person name="Daniel R."/>
        </authorList>
    </citation>
    <scope>NUCLEOTIDE SEQUENCE [LARGE SCALE GENOMIC DNA]</scope>
    <source>
        <strain evidence="1 2">DSM 10228</strain>
    </source>
</reference>
<organism evidence="1 2">
    <name type="scientific">Clostridium vincentii</name>
    <dbReference type="NCBI Taxonomy" id="52704"/>
    <lineage>
        <taxon>Bacteria</taxon>
        <taxon>Bacillati</taxon>
        <taxon>Bacillota</taxon>
        <taxon>Clostridia</taxon>
        <taxon>Eubacteriales</taxon>
        <taxon>Clostridiaceae</taxon>
        <taxon>Clostridium</taxon>
    </lineage>
</organism>
<dbReference type="AlphaFoldDB" id="A0A2T0BC60"/>
<dbReference type="OrthoDB" id="1754214at2"/>
<sequence length="185" mass="21839">MDDKIIDFNDLRNKAKDKDVDRIEEYMYSLYYEMAEGKITMADFTKNIYKYMEDNNISQDKFLNIQKKLMERYGFDSSIIDEQLKTVGVNLGGNEISYESIKKNMGFQEKYKDRISTKNISIYTIKNEKNDIEIILQDDNVIIQSQGKVDLADNELNEFLCSYKKVREDKPLAIRVCADTEKYDY</sequence>
<dbReference type="Proteomes" id="UP000239471">
    <property type="component" value="Unassembled WGS sequence"/>
</dbReference>
<evidence type="ECO:0000313" key="2">
    <source>
        <dbReference type="Proteomes" id="UP000239471"/>
    </source>
</evidence>
<keyword evidence="2" id="KW-1185">Reference proteome</keyword>
<dbReference type="InterPro" id="IPR024218">
    <property type="entry name" value="DUF3867"/>
</dbReference>
<protein>
    <recommendedName>
        <fullName evidence="3">DUF3867 domain-containing protein</fullName>
    </recommendedName>
</protein>
<proteinExistence type="predicted"/>
<dbReference type="RefSeq" id="WP_106060432.1">
    <property type="nucleotide sequence ID" value="NZ_PVXQ01000029.1"/>
</dbReference>
<gene>
    <name evidence="1" type="ORF">CLVI_25010</name>
</gene>
<evidence type="ECO:0000313" key="1">
    <source>
        <dbReference type="EMBL" id="PRR81474.1"/>
    </source>
</evidence>
<name>A0A2T0BC60_9CLOT</name>
<comment type="caution">
    <text evidence="1">The sequence shown here is derived from an EMBL/GenBank/DDBJ whole genome shotgun (WGS) entry which is preliminary data.</text>
</comment>
<dbReference type="Pfam" id="PF12983">
    <property type="entry name" value="DUF3867"/>
    <property type="match status" value="1"/>
</dbReference>
<evidence type="ECO:0008006" key="3">
    <source>
        <dbReference type="Google" id="ProtNLM"/>
    </source>
</evidence>
<accession>A0A2T0BC60</accession>
<dbReference type="EMBL" id="PVXQ01000029">
    <property type="protein sequence ID" value="PRR81474.1"/>
    <property type="molecule type" value="Genomic_DNA"/>
</dbReference>